<comment type="caution">
    <text evidence="4">The sequence shown here is derived from an EMBL/GenBank/DDBJ whole genome shotgun (WGS) entry which is preliminary data.</text>
</comment>
<gene>
    <name evidence="4" type="ORF">EII21_00230</name>
</gene>
<dbReference type="PANTHER" id="PTHR21666:SF263">
    <property type="entry name" value="MUREIN HYDROLASE ACTIVATOR NLPD"/>
    <property type="match status" value="1"/>
</dbReference>
<dbReference type="InterPro" id="IPR016047">
    <property type="entry name" value="M23ase_b-sheet_dom"/>
</dbReference>
<dbReference type="PROSITE" id="PS51782">
    <property type="entry name" value="LYSM"/>
    <property type="match status" value="1"/>
</dbReference>
<dbReference type="AlphaFoldDB" id="A0A3P2A9N7"/>
<dbReference type="SMART" id="SM00257">
    <property type="entry name" value="LysM"/>
    <property type="match status" value="1"/>
</dbReference>
<dbReference type="InterPro" id="IPR018392">
    <property type="entry name" value="LysM"/>
</dbReference>
<evidence type="ECO:0000313" key="4">
    <source>
        <dbReference type="EMBL" id="RRD91496.1"/>
    </source>
</evidence>
<dbReference type="InterPro" id="IPR050570">
    <property type="entry name" value="Cell_wall_metabolism_enzyme"/>
</dbReference>
<sequence length="334" mass="34526">MFHSQFSCAMTVTAALVLSACAAQHQAPAPVVAGGFDGAVGGVAYNPYTTTADYSATAPIAPAAGSNPYGAAPYVPSGSAAASSNIYNPAAAPLPQIPGLKGVNSVGQTVGNVNGHYIGNYAPVDPNASTHRVSAGDTVYNIAKRYNISQDSLRAWNNMHDNTISIGQVLRVKAPGSKAATTAPAVKSAPAINPVFTPPPVPKKSSVPDIPSSQIVWTSPVTSGNIVRSFGGENKGIDVAGTRGQPVLAAADGQVVYSGTNLRGYGNLVIIQHNAVYLTAYGHNDALLVREGQYVRRGQQIARMGSSDSSSGVKLHFEVRENGNPVNPARFVKF</sequence>
<dbReference type="STRING" id="1121352.GCA_000620925_00622"/>
<feature type="chain" id="PRO_5018007414" evidence="2">
    <location>
        <begin position="23"/>
        <end position="334"/>
    </location>
</feature>
<name>A0A3P2A9N7_9NEIS</name>
<keyword evidence="5" id="KW-1185">Reference proteome</keyword>
<dbReference type="InterPro" id="IPR011055">
    <property type="entry name" value="Dup_hybrid_motif"/>
</dbReference>
<proteinExistence type="inferred from homology"/>
<comment type="similarity">
    <text evidence="1">Belongs to the E.coli NlpD/Haemophilus LppB family.</text>
</comment>
<dbReference type="Pfam" id="PF01476">
    <property type="entry name" value="LysM"/>
    <property type="match status" value="1"/>
</dbReference>
<protein>
    <submittedName>
        <fullName evidence="4">LysM peptidoglycan-binding domain-containing protein</fullName>
    </submittedName>
</protein>
<dbReference type="SUPFAM" id="SSF51261">
    <property type="entry name" value="Duplicated hybrid motif"/>
    <property type="match status" value="1"/>
</dbReference>
<accession>A0A3P2A9N7</accession>
<organism evidence="4 5">
    <name type="scientific">Conchiformibius steedae</name>
    <dbReference type="NCBI Taxonomy" id="153493"/>
    <lineage>
        <taxon>Bacteria</taxon>
        <taxon>Pseudomonadati</taxon>
        <taxon>Pseudomonadota</taxon>
        <taxon>Betaproteobacteria</taxon>
        <taxon>Neisseriales</taxon>
        <taxon>Neisseriaceae</taxon>
        <taxon>Conchiformibius</taxon>
    </lineage>
</organism>
<evidence type="ECO:0000313" key="5">
    <source>
        <dbReference type="Proteomes" id="UP000269923"/>
    </source>
</evidence>
<keyword evidence="2" id="KW-0732">Signal</keyword>
<reference evidence="4 5" key="1">
    <citation type="submission" date="2018-11" db="EMBL/GenBank/DDBJ databases">
        <title>Genomes From Bacteria Associated with the Canine Oral Cavity: a Test Case for Automated Genome-Based Taxonomic Assignment.</title>
        <authorList>
            <person name="Coil D.A."/>
            <person name="Jospin G."/>
            <person name="Darling A.E."/>
            <person name="Wallis C."/>
            <person name="Davis I.J."/>
            <person name="Harris S."/>
            <person name="Eisen J.A."/>
            <person name="Holcombe L.J."/>
            <person name="O'Flynn C."/>
        </authorList>
    </citation>
    <scope>NUCLEOTIDE SEQUENCE [LARGE SCALE GENOMIC DNA]</scope>
    <source>
        <strain evidence="4 5">COT-280</strain>
    </source>
</reference>
<dbReference type="Pfam" id="PF01551">
    <property type="entry name" value="Peptidase_M23"/>
    <property type="match status" value="1"/>
</dbReference>
<evidence type="ECO:0000256" key="1">
    <source>
        <dbReference type="ARBA" id="ARBA00038420"/>
    </source>
</evidence>
<dbReference type="Gene3D" id="2.70.70.10">
    <property type="entry name" value="Glucose Permease (Domain IIA)"/>
    <property type="match status" value="1"/>
</dbReference>
<dbReference type="PANTHER" id="PTHR21666">
    <property type="entry name" value="PEPTIDASE-RELATED"/>
    <property type="match status" value="1"/>
</dbReference>
<dbReference type="Proteomes" id="UP000269923">
    <property type="component" value="Unassembled WGS sequence"/>
</dbReference>
<dbReference type="RefSeq" id="WP_124793701.1">
    <property type="nucleotide sequence ID" value="NZ_RQYC01000001.1"/>
</dbReference>
<evidence type="ECO:0000259" key="3">
    <source>
        <dbReference type="PROSITE" id="PS51782"/>
    </source>
</evidence>
<dbReference type="OrthoDB" id="9795421at2"/>
<dbReference type="GO" id="GO:0004222">
    <property type="term" value="F:metalloendopeptidase activity"/>
    <property type="evidence" value="ECO:0007669"/>
    <property type="project" value="TreeGrafter"/>
</dbReference>
<dbReference type="CDD" id="cd12797">
    <property type="entry name" value="M23_peptidase"/>
    <property type="match status" value="1"/>
</dbReference>
<dbReference type="InterPro" id="IPR036779">
    <property type="entry name" value="LysM_dom_sf"/>
</dbReference>
<evidence type="ECO:0000256" key="2">
    <source>
        <dbReference type="SAM" id="SignalP"/>
    </source>
</evidence>
<dbReference type="CDD" id="cd00118">
    <property type="entry name" value="LysM"/>
    <property type="match status" value="1"/>
</dbReference>
<dbReference type="EMBL" id="RQYC01000001">
    <property type="protein sequence ID" value="RRD91496.1"/>
    <property type="molecule type" value="Genomic_DNA"/>
</dbReference>
<feature type="signal peptide" evidence="2">
    <location>
        <begin position="1"/>
        <end position="22"/>
    </location>
</feature>
<dbReference type="Gene3D" id="3.10.350.10">
    <property type="entry name" value="LysM domain"/>
    <property type="match status" value="1"/>
</dbReference>
<feature type="domain" description="LysM" evidence="3">
    <location>
        <begin position="129"/>
        <end position="172"/>
    </location>
</feature>